<proteinExistence type="predicted"/>
<dbReference type="InterPro" id="IPR021231">
    <property type="entry name" value="DUF2811"/>
</dbReference>
<organism evidence="1 2">
    <name type="scientific">Gloeothece citriformis (strain PCC 7424)</name>
    <name type="common">Cyanothece sp. (strain PCC 7424)</name>
    <dbReference type="NCBI Taxonomy" id="65393"/>
    <lineage>
        <taxon>Bacteria</taxon>
        <taxon>Bacillati</taxon>
        <taxon>Cyanobacteriota</taxon>
        <taxon>Cyanophyceae</taxon>
        <taxon>Oscillatoriophycideae</taxon>
        <taxon>Chroococcales</taxon>
        <taxon>Aphanothecaceae</taxon>
        <taxon>Gloeothece</taxon>
        <taxon>Gloeothece citriformis</taxon>
    </lineage>
</organism>
<evidence type="ECO:0000313" key="1">
    <source>
        <dbReference type="EMBL" id="ACK73478.1"/>
    </source>
</evidence>
<dbReference type="STRING" id="65393.PCC7424_5127"/>
<dbReference type="Proteomes" id="UP000002384">
    <property type="component" value="Chromosome"/>
</dbReference>
<protein>
    <submittedName>
        <fullName evidence="1">Uncharacterized protein</fullName>
    </submittedName>
</protein>
<evidence type="ECO:0000313" key="2">
    <source>
        <dbReference type="Proteomes" id="UP000002384"/>
    </source>
</evidence>
<dbReference type="OrthoDB" id="515579at2"/>
<gene>
    <name evidence="1" type="ordered locus">PCC7424_5127</name>
</gene>
<sequence>MKSHQISLVTEIPAPLHQSLQNYLNTHPDYDQDQVFAEALSLFLNKQPKPQDNSTIIMI</sequence>
<keyword evidence="2" id="KW-1185">Reference proteome</keyword>
<dbReference type="RefSeq" id="WP_015957058.1">
    <property type="nucleotide sequence ID" value="NC_011729.1"/>
</dbReference>
<reference evidence="2" key="1">
    <citation type="journal article" date="2011" name="MBio">
        <title>Novel metabolic attributes of the genus Cyanothece, comprising a group of unicellular nitrogen-fixing Cyanobacteria.</title>
        <authorList>
            <person name="Bandyopadhyay A."/>
            <person name="Elvitigala T."/>
            <person name="Welsh E."/>
            <person name="Stockel J."/>
            <person name="Liberton M."/>
            <person name="Min H."/>
            <person name="Sherman L.A."/>
            <person name="Pakrasi H.B."/>
        </authorList>
    </citation>
    <scope>NUCLEOTIDE SEQUENCE [LARGE SCALE GENOMIC DNA]</scope>
    <source>
        <strain evidence="2">PCC 7424</strain>
    </source>
</reference>
<dbReference type="EMBL" id="CP001291">
    <property type="protein sequence ID" value="ACK73478.1"/>
    <property type="molecule type" value="Genomic_DNA"/>
</dbReference>
<dbReference type="KEGG" id="cyc:PCC7424_5127"/>
<dbReference type="Pfam" id="PF10929">
    <property type="entry name" value="DUF2811"/>
    <property type="match status" value="1"/>
</dbReference>
<dbReference type="eggNOG" id="ENOG50321NQ">
    <property type="taxonomic scope" value="Bacteria"/>
</dbReference>
<name>B7KGZ1_GLOC7</name>
<dbReference type="AlphaFoldDB" id="B7KGZ1"/>
<dbReference type="HOGENOM" id="CLU_2952702_0_0_3"/>
<accession>B7KGZ1</accession>